<organism evidence="1">
    <name type="scientific">marine sediment metagenome</name>
    <dbReference type="NCBI Taxonomy" id="412755"/>
    <lineage>
        <taxon>unclassified sequences</taxon>
        <taxon>metagenomes</taxon>
        <taxon>ecological metagenomes</taxon>
    </lineage>
</organism>
<dbReference type="EMBL" id="LAZR01058559">
    <property type="protein sequence ID" value="KKK69624.1"/>
    <property type="molecule type" value="Genomic_DNA"/>
</dbReference>
<name>A0A0F8ZT88_9ZZZZ</name>
<feature type="non-terminal residue" evidence="1">
    <location>
        <position position="1"/>
    </location>
</feature>
<comment type="caution">
    <text evidence="1">The sequence shown here is derived from an EMBL/GenBank/DDBJ whole genome shotgun (WGS) entry which is preliminary data.</text>
</comment>
<evidence type="ECO:0000313" key="1">
    <source>
        <dbReference type="EMBL" id="KKK69624.1"/>
    </source>
</evidence>
<accession>A0A0F8ZT88</accession>
<proteinExistence type="predicted"/>
<dbReference type="Gene3D" id="3.40.50.450">
    <property type="match status" value="1"/>
</dbReference>
<sequence length="126" mass="14269">AIRGKAGPDASHDVQAKNCAEAIRVADVLRRLFPKLELYVPAEHENFVQLAYDGGYLGEREILEIDCLIINNLDRVISYVPEGDELQGGRKIEYDHAVATNKPVCIFHKVEEAADYIEAQYRREQL</sequence>
<gene>
    <name evidence="1" type="ORF">LCGC14_2932150</name>
</gene>
<protein>
    <submittedName>
        <fullName evidence="1">Uncharacterized protein</fullName>
    </submittedName>
</protein>
<dbReference type="AlphaFoldDB" id="A0A0F8ZT88"/>
<reference evidence="1" key="1">
    <citation type="journal article" date="2015" name="Nature">
        <title>Complex archaea that bridge the gap between prokaryotes and eukaryotes.</title>
        <authorList>
            <person name="Spang A."/>
            <person name="Saw J.H."/>
            <person name="Jorgensen S.L."/>
            <person name="Zaremba-Niedzwiedzka K."/>
            <person name="Martijn J."/>
            <person name="Lind A.E."/>
            <person name="van Eijk R."/>
            <person name="Schleper C."/>
            <person name="Guy L."/>
            <person name="Ettema T.J."/>
        </authorList>
    </citation>
    <scope>NUCLEOTIDE SEQUENCE</scope>
</reference>